<dbReference type="PANTHER" id="PTHR44591">
    <property type="entry name" value="STRESS RESPONSE REGULATOR PROTEIN 1"/>
    <property type="match status" value="1"/>
</dbReference>
<gene>
    <name evidence="4" type="ORF">C7460_10424</name>
</gene>
<dbReference type="PROSITE" id="PS50110">
    <property type="entry name" value="RESPONSE_REGULATORY"/>
    <property type="match status" value="1"/>
</dbReference>
<organism evidence="4 5">
    <name type="scientific">Marinoscillum furvescens DSM 4134</name>
    <dbReference type="NCBI Taxonomy" id="1122208"/>
    <lineage>
        <taxon>Bacteria</taxon>
        <taxon>Pseudomonadati</taxon>
        <taxon>Bacteroidota</taxon>
        <taxon>Cytophagia</taxon>
        <taxon>Cytophagales</taxon>
        <taxon>Reichenbachiellaceae</taxon>
        <taxon>Marinoscillum</taxon>
    </lineage>
</organism>
<dbReference type="RefSeq" id="WP_115867100.1">
    <property type="nucleotide sequence ID" value="NZ_QREG01000004.1"/>
</dbReference>
<keyword evidence="5" id="KW-1185">Reference proteome</keyword>
<evidence type="ECO:0000313" key="4">
    <source>
        <dbReference type="EMBL" id="REE01005.1"/>
    </source>
</evidence>
<dbReference type="EMBL" id="QREG01000004">
    <property type="protein sequence ID" value="REE01005.1"/>
    <property type="molecule type" value="Genomic_DNA"/>
</dbReference>
<dbReference type="Pfam" id="PF00072">
    <property type="entry name" value="Response_reg"/>
    <property type="match status" value="1"/>
</dbReference>
<dbReference type="SUPFAM" id="SSF52172">
    <property type="entry name" value="CheY-like"/>
    <property type="match status" value="1"/>
</dbReference>
<name>A0A3D9L4Q8_MARFU</name>
<proteinExistence type="predicted"/>
<accession>A0A3D9L4Q8</accession>
<comment type="caution">
    <text evidence="4">The sequence shown here is derived from an EMBL/GenBank/DDBJ whole genome shotgun (WGS) entry which is preliminary data.</text>
</comment>
<dbReference type="InterPro" id="IPR050595">
    <property type="entry name" value="Bact_response_regulator"/>
</dbReference>
<protein>
    <submittedName>
        <fullName evidence="4">Two-component system chemotaxis response regulator CheY</fullName>
    </submittedName>
</protein>
<dbReference type="GO" id="GO:0000160">
    <property type="term" value="P:phosphorelay signal transduction system"/>
    <property type="evidence" value="ECO:0007669"/>
    <property type="project" value="InterPro"/>
</dbReference>
<dbReference type="SMART" id="SM00448">
    <property type="entry name" value="REC"/>
    <property type="match status" value="1"/>
</dbReference>
<sequence>MGHRILIVDDSGFSRATIRKILEEAGLEVVGEAKNGVEALDQIELLQPDLITLDNILPDMTGLEILRVLREQEIVANVIMISAVGQRSAIEEGLHLGAKKYMIKPFTADKLLEEVREVLEIT</sequence>
<feature type="domain" description="Response regulatory" evidence="3">
    <location>
        <begin position="4"/>
        <end position="119"/>
    </location>
</feature>
<evidence type="ECO:0000259" key="3">
    <source>
        <dbReference type="PROSITE" id="PS50110"/>
    </source>
</evidence>
<evidence type="ECO:0000256" key="2">
    <source>
        <dbReference type="PROSITE-ProRule" id="PRU00169"/>
    </source>
</evidence>
<dbReference type="Gene3D" id="3.40.50.2300">
    <property type="match status" value="1"/>
</dbReference>
<feature type="modified residue" description="4-aspartylphosphate" evidence="2">
    <location>
        <position position="54"/>
    </location>
</feature>
<evidence type="ECO:0000313" key="5">
    <source>
        <dbReference type="Proteomes" id="UP000256779"/>
    </source>
</evidence>
<keyword evidence="1 2" id="KW-0597">Phosphoprotein</keyword>
<dbReference type="InterPro" id="IPR001789">
    <property type="entry name" value="Sig_transdc_resp-reg_receiver"/>
</dbReference>
<evidence type="ECO:0000256" key="1">
    <source>
        <dbReference type="ARBA" id="ARBA00022553"/>
    </source>
</evidence>
<dbReference type="Proteomes" id="UP000256779">
    <property type="component" value="Unassembled WGS sequence"/>
</dbReference>
<dbReference type="OrthoDB" id="9789181at2"/>
<dbReference type="AlphaFoldDB" id="A0A3D9L4Q8"/>
<dbReference type="PANTHER" id="PTHR44591:SF3">
    <property type="entry name" value="RESPONSE REGULATORY DOMAIN-CONTAINING PROTEIN"/>
    <property type="match status" value="1"/>
</dbReference>
<dbReference type="InterPro" id="IPR011006">
    <property type="entry name" value="CheY-like_superfamily"/>
</dbReference>
<reference evidence="4 5" key="1">
    <citation type="submission" date="2018-07" db="EMBL/GenBank/DDBJ databases">
        <title>Genomic Encyclopedia of Type Strains, Phase IV (KMG-IV): sequencing the most valuable type-strain genomes for metagenomic binning, comparative biology and taxonomic classification.</title>
        <authorList>
            <person name="Goeker M."/>
        </authorList>
    </citation>
    <scope>NUCLEOTIDE SEQUENCE [LARGE SCALE GENOMIC DNA]</scope>
    <source>
        <strain evidence="4 5">DSM 4134</strain>
    </source>
</reference>